<feature type="transmembrane region" description="Helical" evidence="1">
    <location>
        <begin position="110"/>
        <end position="127"/>
    </location>
</feature>
<accession>A0A0F9NFX3</accession>
<feature type="transmembrane region" description="Helical" evidence="1">
    <location>
        <begin position="180"/>
        <end position="207"/>
    </location>
</feature>
<proteinExistence type="predicted"/>
<keyword evidence="1" id="KW-0812">Transmembrane</keyword>
<organism evidence="2">
    <name type="scientific">marine sediment metagenome</name>
    <dbReference type="NCBI Taxonomy" id="412755"/>
    <lineage>
        <taxon>unclassified sequences</taxon>
        <taxon>metagenomes</taxon>
        <taxon>ecological metagenomes</taxon>
    </lineage>
</organism>
<sequence>PDEYSYLSYSNQDLIQNFYYREYRVIDFHIIISSFKKLGFFLELSFYYTLAGTTSGIVPHVLSMTFYSLLIPVTYLIGTIHNKKTGIIAALFIVSNPLVWFWSSRVMPDIPYAVITMAFFYFFYKSFQKREKISFKYLTPTFIFGFVSYTIEPKIIFFFAIPFAVYFLSSLTRKNKYYKIILLTIILSIISFIFFIVLLTFIAPWFFEFSVKSMLESLLSIFKFSLQDWIDFFSEGGTFWNIIGFPYYFSHAIVILLIVGAAVFMKTRPKRESFLFIFSILFTLYFHSTQFYYYDARFSLIIYPLLMVFAAIAFSKNLGYSSLFLIAFLFFLFPFNPLDEPGAILISPPIGNLVGTLSRIIGLLLIIYKIYEGIMSKRTKITLKFIKKFRNITSTFFLISILSSSIYIGNFISTNEQYPFTLTPEELGLPQAGEWILKNIPKDSIIITNARAQTLNYFTDHSFNTEDLKRDGFGWIKTPKAEEFSEIIEQGNYDYMVIFSAPVVAELGKRLHFRDYINRAKRFTVYKHYNYTGEPVLINDCNSTLGWRKHAGNITFSLDSLDKISGNNSMKISGYTNDIGYTRISFDGSWNFSSGGYLEFYMKITQITDPSYFSVILADNKNNLYYWDNTNDLINMSLNEWNKVIINLFNPRGFEGNHTPDMNEITRISIYIYASPNSPINYNLDYFQFVYALFYIYNEYN</sequence>
<feature type="transmembrane region" description="Helical" evidence="1">
    <location>
        <begin position="392"/>
        <end position="412"/>
    </location>
</feature>
<evidence type="ECO:0000256" key="1">
    <source>
        <dbReference type="SAM" id="Phobius"/>
    </source>
</evidence>
<feature type="transmembrane region" description="Helical" evidence="1">
    <location>
        <begin position="85"/>
        <end position="104"/>
    </location>
</feature>
<feature type="non-terminal residue" evidence="2">
    <location>
        <position position="1"/>
    </location>
</feature>
<dbReference type="Gene3D" id="2.60.120.260">
    <property type="entry name" value="Galactose-binding domain-like"/>
    <property type="match status" value="1"/>
</dbReference>
<feature type="transmembrane region" description="Helical" evidence="1">
    <location>
        <begin position="134"/>
        <end position="149"/>
    </location>
</feature>
<comment type="caution">
    <text evidence="2">The sequence shown here is derived from an EMBL/GenBank/DDBJ whole genome shotgun (WGS) entry which is preliminary data.</text>
</comment>
<evidence type="ECO:0000313" key="2">
    <source>
        <dbReference type="EMBL" id="KKN16849.1"/>
    </source>
</evidence>
<protein>
    <submittedName>
        <fullName evidence="2">Uncharacterized protein</fullName>
    </submittedName>
</protein>
<feature type="transmembrane region" description="Helical" evidence="1">
    <location>
        <begin position="245"/>
        <end position="265"/>
    </location>
</feature>
<dbReference type="AlphaFoldDB" id="A0A0F9NFX3"/>
<feature type="transmembrane region" description="Helical" evidence="1">
    <location>
        <begin position="57"/>
        <end position="78"/>
    </location>
</feature>
<keyword evidence="1" id="KW-1133">Transmembrane helix</keyword>
<feature type="transmembrane region" description="Helical" evidence="1">
    <location>
        <begin position="298"/>
        <end position="315"/>
    </location>
</feature>
<feature type="transmembrane region" description="Helical" evidence="1">
    <location>
        <begin position="322"/>
        <end position="338"/>
    </location>
</feature>
<keyword evidence="1" id="KW-0472">Membrane</keyword>
<dbReference type="EMBL" id="LAZR01003576">
    <property type="protein sequence ID" value="KKN16849.1"/>
    <property type="molecule type" value="Genomic_DNA"/>
</dbReference>
<feature type="transmembrane region" description="Helical" evidence="1">
    <location>
        <begin position="155"/>
        <end position="173"/>
    </location>
</feature>
<feature type="transmembrane region" description="Helical" evidence="1">
    <location>
        <begin position="274"/>
        <end position="292"/>
    </location>
</feature>
<reference evidence="2" key="1">
    <citation type="journal article" date="2015" name="Nature">
        <title>Complex archaea that bridge the gap between prokaryotes and eukaryotes.</title>
        <authorList>
            <person name="Spang A."/>
            <person name="Saw J.H."/>
            <person name="Jorgensen S.L."/>
            <person name="Zaremba-Niedzwiedzka K."/>
            <person name="Martijn J."/>
            <person name="Lind A.E."/>
            <person name="van Eijk R."/>
            <person name="Schleper C."/>
            <person name="Guy L."/>
            <person name="Ettema T.J."/>
        </authorList>
    </citation>
    <scope>NUCLEOTIDE SEQUENCE</scope>
</reference>
<feature type="transmembrane region" description="Helical" evidence="1">
    <location>
        <begin position="350"/>
        <end position="371"/>
    </location>
</feature>
<name>A0A0F9NFX3_9ZZZZ</name>
<gene>
    <name evidence="2" type="ORF">LCGC14_0971840</name>
</gene>